<comment type="caution">
    <text evidence="1">The sequence shown here is derived from an EMBL/GenBank/DDBJ whole genome shotgun (WGS) entry which is preliminary data.</text>
</comment>
<proteinExistence type="predicted"/>
<accession>A0AC60PWW4</accession>
<dbReference type="EMBL" id="JABSTQ010009882">
    <property type="protein sequence ID" value="KAG0425179.1"/>
    <property type="molecule type" value="Genomic_DNA"/>
</dbReference>
<gene>
    <name evidence="1" type="ORF">HPB47_027645</name>
</gene>
<evidence type="ECO:0000313" key="2">
    <source>
        <dbReference type="Proteomes" id="UP000805193"/>
    </source>
</evidence>
<name>A0AC60PWW4_IXOPE</name>
<dbReference type="Proteomes" id="UP000805193">
    <property type="component" value="Unassembled WGS sequence"/>
</dbReference>
<organism evidence="1 2">
    <name type="scientific">Ixodes persulcatus</name>
    <name type="common">Taiga tick</name>
    <dbReference type="NCBI Taxonomy" id="34615"/>
    <lineage>
        <taxon>Eukaryota</taxon>
        <taxon>Metazoa</taxon>
        <taxon>Ecdysozoa</taxon>
        <taxon>Arthropoda</taxon>
        <taxon>Chelicerata</taxon>
        <taxon>Arachnida</taxon>
        <taxon>Acari</taxon>
        <taxon>Parasitiformes</taxon>
        <taxon>Ixodida</taxon>
        <taxon>Ixodoidea</taxon>
        <taxon>Ixodidae</taxon>
        <taxon>Ixodinae</taxon>
        <taxon>Ixodes</taxon>
    </lineage>
</organism>
<evidence type="ECO:0000313" key="1">
    <source>
        <dbReference type="EMBL" id="KAG0425179.1"/>
    </source>
</evidence>
<reference evidence="1 2" key="1">
    <citation type="journal article" date="2020" name="Cell">
        <title>Large-Scale Comparative Analyses of Tick Genomes Elucidate Their Genetic Diversity and Vector Capacities.</title>
        <authorList>
            <consortium name="Tick Genome and Microbiome Consortium (TIGMIC)"/>
            <person name="Jia N."/>
            <person name="Wang J."/>
            <person name="Shi W."/>
            <person name="Du L."/>
            <person name="Sun Y."/>
            <person name="Zhan W."/>
            <person name="Jiang J.F."/>
            <person name="Wang Q."/>
            <person name="Zhang B."/>
            <person name="Ji P."/>
            <person name="Bell-Sakyi L."/>
            <person name="Cui X.M."/>
            <person name="Yuan T.T."/>
            <person name="Jiang B.G."/>
            <person name="Yang W.F."/>
            <person name="Lam T.T."/>
            <person name="Chang Q.C."/>
            <person name="Ding S.J."/>
            <person name="Wang X.J."/>
            <person name="Zhu J.G."/>
            <person name="Ruan X.D."/>
            <person name="Zhao L."/>
            <person name="Wei J.T."/>
            <person name="Ye R.Z."/>
            <person name="Que T.C."/>
            <person name="Du C.H."/>
            <person name="Zhou Y.H."/>
            <person name="Cheng J.X."/>
            <person name="Dai P.F."/>
            <person name="Guo W.B."/>
            <person name="Han X.H."/>
            <person name="Huang E.J."/>
            <person name="Li L.F."/>
            <person name="Wei W."/>
            <person name="Gao Y.C."/>
            <person name="Liu J.Z."/>
            <person name="Shao H.Z."/>
            <person name="Wang X."/>
            <person name="Wang C.C."/>
            <person name="Yang T.C."/>
            <person name="Huo Q.B."/>
            <person name="Li W."/>
            <person name="Chen H.Y."/>
            <person name="Chen S.E."/>
            <person name="Zhou L.G."/>
            <person name="Ni X.B."/>
            <person name="Tian J.H."/>
            <person name="Sheng Y."/>
            <person name="Liu T."/>
            <person name="Pan Y.S."/>
            <person name="Xia L.Y."/>
            <person name="Li J."/>
            <person name="Zhao F."/>
            <person name="Cao W.C."/>
        </authorList>
    </citation>
    <scope>NUCLEOTIDE SEQUENCE [LARGE SCALE GENOMIC DNA]</scope>
    <source>
        <strain evidence="1">Iper-2018</strain>
    </source>
</reference>
<sequence length="197" mass="21101">MFCVSSWLYSGGFDHGIPACLPPPPRRATSRTATAGAPPELGVGCPASPLSRNGLQVRVQTLWQTGRTHWQTGSFGMLVTSTSWNWGEAEVELLKGDTVVGGGRVEESPKKSNSPYGGRTPTRGTPRKCGVLEDSQDARPLERGPRERRNDARERVTAETEEGHRLGTGSAAEPLRAPQAPKRCTAGQVSPVSSKPD</sequence>
<keyword evidence="2" id="KW-1185">Reference proteome</keyword>
<protein>
    <submittedName>
        <fullName evidence="1">Uncharacterized protein</fullName>
    </submittedName>
</protein>